<dbReference type="Proteomes" id="UP001501444">
    <property type="component" value="Unassembled WGS sequence"/>
</dbReference>
<sequence>MQGSAFPDRYDQVASTAQSLLTRAERMAIVFAKGTTNDVYVALSNGSSFPPSTKWHDFFGLPGETTL</sequence>
<name>A0ABN3FR64_9ACTN</name>
<evidence type="ECO:0000313" key="1">
    <source>
        <dbReference type="EMBL" id="GAA2335808.1"/>
    </source>
</evidence>
<evidence type="ECO:0000313" key="2">
    <source>
        <dbReference type="Proteomes" id="UP001501444"/>
    </source>
</evidence>
<gene>
    <name evidence="1" type="ORF">GCM10010170_015900</name>
</gene>
<keyword evidence="2" id="KW-1185">Reference proteome</keyword>
<accession>A0ABN3FR64</accession>
<reference evidence="1 2" key="1">
    <citation type="journal article" date="2019" name="Int. J. Syst. Evol. Microbiol.">
        <title>The Global Catalogue of Microorganisms (GCM) 10K type strain sequencing project: providing services to taxonomists for standard genome sequencing and annotation.</title>
        <authorList>
            <consortium name="The Broad Institute Genomics Platform"/>
            <consortium name="The Broad Institute Genome Sequencing Center for Infectious Disease"/>
            <person name="Wu L."/>
            <person name="Ma J."/>
        </authorList>
    </citation>
    <scope>NUCLEOTIDE SEQUENCE [LARGE SCALE GENOMIC DNA]</scope>
    <source>
        <strain evidence="1 2">JCM 3272</strain>
    </source>
</reference>
<proteinExistence type="predicted"/>
<dbReference type="RefSeq" id="WP_344611600.1">
    <property type="nucleotide sequence ID" value="NZ_BAAARV010000016.1"/>
</dbReference>
<protein>
    <submittedName>
        <fullName evidence="1">Uncharacterized protein</fullName>
    </submittedName>
</protein>
<organism evidence="1 2">
    <name type="scientific">Dactylosporangium salmoneum</name>
    <dbReference type="NCBI Taxonomy" id="53361"/>
    <lineage>
        <taxon>Bacteria</taxon>
        <taxon>Bacillati</taxon>
        <taxon>Actinomycetota</taxon>
        <taxon>Actinomycetes</taxon>
        <taxon>Micromonosporales</taxon>
        <taxon>Micromonosporaceae</taxon>
        <taxon>Dactylosporangium</taxon>
    </lineage>
</organism>
<comment type="caution">
    <text evidence="1">The sequence shown here is derived from an EMBL/GenBank/DDBJ whole genome shotgun (WGS) entry which is preliminary data.</text>
</comment>
<dbReference type="EMBL" id="BAAARV010000016">
    <property type="protein sequence ID" value="GAA2335808.1"/>
    <property type="molecule type" value="Genomic_DNA"/>
</dbReference>